<comment type="caution">
    <text evidence="2">The sequence shown here is derived from an EMBL/GenBank/DDBJ whole genome shotgun (WGS) entry which is preliminary data.</text>
</comment>
<gene>
    <name evidence="2" type="ORF">DRV84_14035</name>
</gene>
<dbReference type="Proteomes" id="UP000257131">
    <property type="component" value="Unassembled WGS sequence"/>
</dbReference>
<name>A0A3D9BLM9_9RHOB</name>
<evidence type="ECO:0000313" key="2">
    <source>
        <dbReference type="EMBL" id="REC54251.1"/>
    </source>
</evidence>
<dbReference type="AlphaFoldDB" id="A0A3D9BLM9"/>
<evidence type="ECO:0000313" key="3">
    <source>
        <dbReference type="Proteomes" id="UP000257131"/>
    </source>
</evidence>
<feature type="compositionally biased region" description="Low complexity" evidence="1">
    <location>
        <begin position="1"/>
        <end position="15"/>
    </location>
</feature>
<accession>A0A3D9BLM9</accession>
<sequence length="71" mass="7494">MPRWSSTGSSSAGRAARARRGWRPASPCRGPRAPAACACVFWDTRTPTPRRCASPARRAVSTCAATAPPPI</sequence>
<organism evidence="2 3">
    <name type="scientific">Rhodosalinus sediminis</name>
    <dbReference type="NCBI Taxonomy" id="1940533"/>
    <lineage>
        <taxon>Bacteria</taxon>
        <taxon>Pseudomonadati</taxon>
        <taxon>Pseudomonadota</taxon>
        <taxon>Alphaproteobacteria</taxon>
        <taxon>Rhodobacterales</taxon>
        <taxon>Paracoccaceae</taxon>
        <taxon>Rhodosalinus</taxon>
    </lineage>
</organism>
<evidence type="ECO:0000256" key="1">
    <source>
        <dbReference type="SAM" id="MobiDB-lite"/>
    </source>
</evidence>
<keyword evidence="3" id="KW-1185">Reference proteome</keyword>
<feature type="region of interest" description="Disordered" evidence="1">
    <location>
        <begin position="1"/>
        <end position="32"/>
    </location>
</feature>
<dbReference type="EMBL" id="QOHR01000034">
    <property type="protein sequence ID" value="REC54251.1"/>
    <property type="molecule type" value="Genomic_DNA"/>
</dbReference>
<feature type="compositionally biased region" description="Low complexity" evidence="1">
    <location>
        <begin position="23"/>
        <end position="32"/>
    </location>
</feature>
<reference evidence="2 3" key="1">
    <citation type="journal article" date="2017" name="Int. J. Syst. Evol. Microbiol.">
        <title>Rhodosalinus sediminis gen. nov., sp. nov., isolated from marine saltern.</title>
        <authorList>
            <person name="Guo L.Y."/>
            <person name="Ling S.K."/>
            <person name="Li C.M."/>
            <person name="Chen G.J."/>
            <person name="Du Z.J."/>
        </authorList>
    </citation>
    <scope>NUCLEOTIDE SEQUENCE [LARGE SCALE GENOMIC DNA]</scope>
    <source>
        <strain evidence="2 3">WDN1C137</strain>
    </source>
</reference>
<proteinExistence type="predicted"/>
<protein>
    <submittedName>
        <fullName evidence="2">Uncharacterized protein</fullName>
    </submittedName>
</protein>